<evidence type="ECO:0000256" key="6">
    <source>
        <dbReference type="ARBA" id="ARBA00022932"/>
    </source>
</evidence>
<evidence type="ECO:0000256" key="7">
    <source>
        <dbReference type="ARBA" id="ARBA00034754"/>
    </source>
</evidence>
<dbReference type="Pfam" id="PF21694">
    <property type="entry name" value="DNA_pol3_delta_C"/>
    <property type="match status" value="1"/>
</dbReference>
<dbReference type="SUPFAM" id="SSF48019">
    <property type="entry name" value="post-AAA+ oligomerization domain-like"/>
    <property type="match status" value="1"/>
</dbReference>
<gene>
    <name evidence="11" type="ORF">SAMN05443428_11664</name>
</gene>
<feature type="domain" description="DNA polymerase III delta N-terminal" evidence="9">
    <location>
        <begin position="21"/>
        <end position="95"/>
    </location>
</feature>
<evidence type="ECO:0000259" key="9">
    <source>
        <dbReference type="Pfam" id="PF06144"/>
    </source>
</evidence>
<proteinExistence type="inferred from homology"/>
<dbReference type="Gene3D" id="1.10.8.60">
    <property type="match status" value="1"/>
</dbReference>
<dbReference type="GO" id="GO:0006261">
    <property type="term" value="P:DNA-templated DNA replication"/>
    <property type="evidence" value="ECO:0007669"/>
    <property type="project" value="TreeGrafter"/>
</dbReference>
<dbReference type="GO" id="GO:0009360">
    <property type="term" value="C:DNA polymerase III complex"/>
    <property type="evidence" value="ECO:0007669"/>
    <property type="project" value="InterPro"/>
</dbReference>
<organism evidence="11 12">
    <name type="scientific">Caloramator quimbayensis</name>
    <dbReference type="NCBI Taxonomy" id="1147123"/>
    <lineage>
        <taxon>Bacteria</taxon>
        <taxon>Bacillati</taxon>
        <taxon>Bacillota</taxon>
        <taxon>Clostridia</taxon>
        <taxon>Eubacteriales</taxon>
        <taxon>Clostridiaceae</taxon>
        <taxon>Caloramator</taxon>
    </lineage>
</organism>
<evidence type="ECO:0000259" key="10">
    <source>
        <dbReference type="Pfam" id="PF21694"/>
    </source>
</evidence>
<dbReference type="InterPro" id="IPR048466">
    <property type="entry name" value="DNA_pol3_delta-like_C"/>
</dbReference>
<keyword evidence="3" id="KW-0808">Transferase</keyword>
<evidence type="ECO:0000256" key="1">
    <source>
        <dbReference type="ARBA" id="ARBA00012417"/>
    </source>
</evidence>
<reference evidence="12" key="1">
    <citation type="submission" date="2017-02" db="EMBL/GenBank/DDBJ databases">
        <authorList>
            <person name="Varghese N."/>
            <person name="Submissions S."/>
        </authorList>
    </citation>
    <scope>NUCLEOTIDE SEQUENCE [LARGE SCALE GENOMIC DNA]</scope>
    <source>
        <strain evidence="12">USBA 833</strain>
    </source>
</reference>
<dbReference type="Gene3D" id="3.40.50.300">
    <property type="entry name" value="P-loop containing nucleotide triphosphate hydrolases"/>
    <property type="match status" value="1"/>
</dbReference>
<evidence type="ECO:0000256" key="3">
    <source>
        <dbReference type="ARBA" id="ARBA00022679"/>
    </source>
</evidence>
<sequence length="359" mass="41395">MIINTYKDFIKCISENKKGVYVICGQEKNLIRKSIKNMYDLISSFPEMNLVTLSGEGINSDSILNSCETLPFFSDRKLIHIKNPDFFKKSKKDNSLDKASTESNYKDNDDVIDKALYRDTYSFLNNYILNLPENIILLISYEDDVDLNNKFITSVKNIGYLVQYKLLKSKELEEVAYDMFKERGKEIKKAEIAYLTSDISSIDELEVEVDKICAYALEVKVITKEHIDAVTSKSIESNIFKLIDAIIKKNADIAENILNSLLFQGENHLIILSMIIRQYRLIYNVKRYLLLGKNHSEIKNILKIKNDIVFKNLINQSNSINFKILKKAFDICLETDFNIKNGKLSPNLALEMLIVELCK</sequence>
<dbReference type="AlphaFoldDB" id="A0A1T4Y027"/>
<evidence type="ECO:0000313" key="12">
    <source>
        <dbReference type="Proteomes" id="UP000190105"/>
    </source>
</evidence>
<dbReference type="PANTHER" id="PTHR34388:SF1">
    <property type="entry name" value="DNA POLYMERASE III SUBUNIT DELTA"/>
    <property type="match status" value="1"/>
</dbReference>
<keyword evidence="6" id="KW-0239">DNA-directed DNA polymerase</keyword>
<dbReference type="PANTHER" id="PTHR34388">
    <property type="entry name" value="DNA POLYMERASE III SUBUNIT DELTA"/>
    <property type="match status" value="1"/>
</dbReference>
<evidence type="ECO:0000256" key="2">
    <source>
        <dbReference type="ARBA" id="ARBA00017703"/>
    </source>
</evidence>
<dbReference type="Pfam" id="PF06144">
    <property type="entry name" value="DNA_pol3_delta"/>
    <property type="match status" value="1"/>
</dbReference>
<name>A0A1T4Y027_9CLOT</name>
<dbReference type="STRING" id="1147123.SAMN05443428_11664"/>
<comment type="catalytic activity">
    <reaction evidence="8">
        <text>DNA(n) + a 2'-deoxyribonucleoside 5'-triphosphate = DNA(n+1) + diphosphate</text>
        <dbReference type="Rhea" id="RHEA:22508"/>
        <dbReference type="Rhea" id="RHEA-COMP:17339"/>
        <dbReference type="Rhea" id="RHEA-COMP:17340"/>
        <dbReference type="ChEBI" id="CHEBI:33019"/>
        <dbReference type="ChEBI" id="CHEBI:61560"/>
        <dbReference type="ChEBI" id="CHEBI:173112"/>
        <dbReference type="EC" id="2.7.7.7"/>
    </reaction>
</comment>
<evidence type="ECO:0000256" key="5">
    <source>
        <dbReference type="ARBA" id="ARBA00022705"/>
    </source>
</evidence>
<dbReference type="NCBIfam" id="TIGR01128">
    <property type="entry name" value="holA"/>
    <property type="match status" value="1"/>
</dbReference>
<dbReference type="Gene3D" id="1.20.272.10">
    <property type="match status" value="1"/>
</dbReference>
<dbReference type="RefSeq" id="WP_179122269.1">
    <property type="nucleotide sequence ID" value="NZ_FUYH01000016.1"/>
</dbReference>
<dbReference type="Proteomes" id="UP000190105">
    <property type="component" value="Unassembled WGS sequence"/>
</dbReference>
<keyword evidence="4" id="KW-0548">Nucleotidyltransferase</keyword>
<feature type="domain" description="DNA polymerase III delta subunit-like C-terminal" evidence="10">
    <location>
        <begin position="236"/>
        <end position="356"/>
    </location>
</feature>
<dbReference type="SUPFAM" id="SSF52540">
    <property type="entry name" value="P-loop containing nucleoside triphosphate hydrolases"/>
    <property type="match status" value="1"/>
</dbReference>
<dbReference type="InterPro" id="IPR008921">
    <property type="entry name" value="DNA_pol3_clamp-load_cplx_C"/>
</dbReference>
<dbReference type="EC" id="2.7.7.7" evidence="1"/>
<dbReference type="GO" id="GO:0003887">
    <property type="term" value="F:DNA-directed DNA polymerase activity"/>
    <property type="evidence" value="ECO:0007669"/>
    <property type="project" value="UniProtKB-KW"/>
</dbReference>
<protein>
    <recommendedName>
        <fullName evidence="2">DNA polymerase III subunit delta</fullName>
        <ecNumber evidence="1">2.7.7.7</ecNumber>
    </recommendedName>
</protein>
<evidence type="ECO:0000256" key="8">
    <source>
        <dbReference type="ARBA" id="ARBA00049244"/>
    </source>
</evidence>
<evidence type="ECO:0000256" key="4">
    <source>
        <dbReference type="ARBA" id="ARBA00022695"/>
    </source>
</evidence>
<keyword evidence="5" id="KW-0235">DNA replication</keyword>
<dbReference type="InterPro" id="IPR005790">
    <property type="entry name" value="DNA_polIII_delta"/>
</dbReference>
<dbReference type="EMBL" id="FUYH01000016">
    <property type="protein sequence ID" value="SKA94808.1"/>
    <property type="molecule type" value="Genomic_DNA"/>
</dbReference>
<evidence type="ECO:0000313" key="11">
    <source>
        <dbReference type="EMBL" id="SKA94808.1"/>
    </source>
</evidence>
<accession>A0A1T4Y027</accession>
<dbReference type="GO" id="GO:0003677">
    <property type="term" value="F:DNA binding"/>
    <property type="evidence" value="ECO:0007669"/>
    <property type="project" value="InterPro"/>
</dbReference>
<keyword evidence="12" id="KW-1185">Reference proteome</keyword>
<dbReference type="InterPro" id="IPR010372">
    <property type="entry name" value="DNA_pol3_delta_N"/>
</dbReference>
<comment type="similarity">
    <text evidence="7">Belongs to the DNA polymerase HolA subunit family.</text>
</comment>
<dbReference type="InterPro" id="IPR027417">
    <property type="entry name" value="P-loop_NTPase"/>
</dbReference>